<accession>A0A7T8GNZ3</accession>
<proteinExistence type="predicted"/>
<name>A0A7T8GNZ3_CALRO</name>
<sequence length="119" mass="13356">MLSSLASSNYRQYHMDNADICASPGKGQVLHLGTGASLFQLEEPSIRFQPNSHHLAAHCEIHLKAPKDYGFRVHVEKLRLRVKPNGGCVDYLQFGQEDNVPFTRLARAKDSVGKNRVRL</sequence>
<keyword evidence="2" id="KW-1185">Reference proteome</keyword>
<dbReference type="OrthoDB" id="47276at2759"/>
<dbReference type="AlphaFoldDB" id="A0A7T8GNZ3"/>
<protein>
    <submittedName>
        <fullName evidence="1">Uncharacterized protein</fullName>
    </submittedName>
</protein>
<reference evidence="2" key="1">
    <citation type="submission" date="2021-01" db="EMBL/GenBank/DDBJ databases">
        <title>Caligus Genome Assembly.</title>
        <authorList>
            <person name="Gallardo-Escarate C."/>
        </authorList>
    </citation>
    <scope>NUCLEOTIDE SEQUENCE [LARGE SCALE GENOMIC DNA]</scope>
</reference>
<dbReference type="EMBL" id="CP045907">
    <property type="protein sequence ID" value="QQP35254.1"/>
    <property type="molecule type" value="Genomic_DNA"/>
</dbReference>
<dbReference type="Proteomes" id="UP000595437">
    <property type="component" value="Chromosome 18"/>
</dbReference>
<evidence type="ECO:0000313" key="1">
    <source>
        <dbReference type="EMBL" id="QQP35254.1"/>
    </source>
</evidence>
<evidence type="ECO:0000313" key="2">
    <source>
        <dbReference type="Proteomes" id="UP000595437"/>
    </source>
</evidence>
<gene>
    <name evidence="1" type="ORF">FKW44_023422</name>
</gene>
<organism evidence="1 2">
    <name type="scientific">Caligus rogercresseyi</name>
    <name type="common">Sea louse</name>
    <dbReference type="NCBI Taxonomy" id="217165"/>
    <lineage>
        <taxon>Eukaryota</taxon>
        <taxon>Metazoa</taxon>
        <taxon>Ecdysozoa</taxon>
        <taxon>Arthropoda</taxon>
        <taxon>Crustacea</taxon>
        <taxon>Multicrustacea</taxon>
        <taxon>Hexanauplia</taxon>
        <taxon>Copepoda</taxon>
        <taxon>Siphonostomatoida</taxon>
        <taxon>Caligidae</taxon>
        <taxon>Caligus</taxon>
    </lineage>
</organism>